<dbReference type="GO" id="GO:0003677">
    <property type="term" value="F:DNA binding"/>
    <property type="evidence" value="ECO:0007669"/>
    <property type="project" value="InterPro"/>
</dbReference>
<dbReference type="InterPro" id="IPR050615">
    <property type="entry name" value="ATP-dep_DNA_Helicase"/>
</dbReference>
<dbReference type="PROSITE" id="PS51192">
    <property type="entry name" value="HELICASE_ATP_BIND_1"/>
    <property type="match status" value="1"/>
</dbReference>
<gene>
    <name evidence="8" type="ORF">SAMN05192561_1265</name>
</gene>
<dbReference type="PANTHER" id="PTHR11274">
    <property type="entry name" value="RAD25/XP-B DNA REPAIR HELICASE"/>
    <property type="match status" value="1"/>
</dbReference>
<dbReference type="Proteomes" id="UP000199215">
    <property type="component" value="Unassembled WGS sequence"/>
</dbReference>
<dbReference type="PANTHER" id="PTHR11274:SF0">
    <property type="entry name" value="GENERAL TRANSCRIPTION AND DNA REPAIR FACTOR IIH HELICASE SUBUNIT XPB"/>
    <property type="match status" value="1"/>
</dbReference>
<dbReference type="SMART" id="SM00490">
    <property type="entry name" value="HELICc"/>
    <property type="match status" value="1"/>
</dbReference>
<protein>
    <submittedName>
        <fullName evidence="8">Superfamily II DNA or RNA helicase</fullName>
    </submittedName>
</protein>
<organism evidence="8 9">
    <name type="scientific">Halopenitus malekzadehii</name>
    <dbReference type="NCBI Taxonomy" id="1267564"/>
    <lineage>
        <taxon>Archaea</taxon>
        <taxon>Methanobacteriati</taxon>
        <taxon>Methanobacteriota</taxon>
        <taxon>Stenosarchaea group</taxon>
        <taxon>Halobacteria</taxon>
        <taxon>Halobacteriales</taxon>
        <taxon>Haloferacaceae</taxon>
        <taxon>Halopenitus</taxon>
    </lineage>
</organism>
<dbReference type="GO" id="GO:0016787">
    <property type="term" value="F:hydrolase activity"/>
    <property type="evidence" value="ECO:0007669"/>
    <property type="project" value="UniProtKB-KW"/>
</dbReference>
<accession>A0A1H6K5N5</accession>
<dbReference type="InterPro" id="IPR001650">
    <property type="entry name" value="Helicase_C-like"/>
</dbReference>
<dbReference type="RefSeq" id="WP_092817986.1">
    <property type="nucleotide sequence ID" value="NZ_FNWU01000026.1"/>
</dbReference>
<dbReference type="SMART" id="SM00487">
    <property type="entry name" value="DEXDc"/>
    <property type="match status" value="1"/>
</dbReference>
<dbReference type="STRING" id="1267564.SAMN05192561_1265"/>
<dbReference type="GO" id="GO:0005524">
    <property type="term" value="F:ATP binding"/>
    <property type="evidence" value="ECO:0007669"/>
    <property type="project" value="UniProtKB-KW"/>
</dbReference>
<dbReference type="EMBL" id="FNWU01000026">
    <property type="protein sequence ID" value="SEH66783.1"/>
    <property type="molecule type" value="Genomic_DNA"/>
</dbReference>
<dbReference type="GO" id="GO:0004386">
    <property type="term" value="F:helicase activity"/>
    <property type="evidence" value="ECO:0007669"/>
    <property type="project" value="UniProtKB-KW"/>
</dbReference>
<feature type="compositionally biased region" description="Acidic residues" evidence="5">
    <location>
        <begin position="952"/>
        <end position="961"/>
    </location>
</feature>
<evidence type="ECO:0000256" key="1">
    <source>
        <dbReference type="ARBA" id="ARBA00022741"/>
    </source>
</evidence>
<evidence type="ECO:0000259" key="7">
    <source>
        <dbReference type="PROSITE" id="PS51194"/>
    </source>
</evidence>
<evidence type="ECO:0000259" key="6">
    <source>
        <dbReference type="PROSITE" id="PS51192"/>
    </source>
</evidence>
<dbReference type="OrthoDB" id="11644at2157"/>
<dbReference type="Pfam" id="PF00271">
    <property type="entry name" value="Helicase_C"/>
    <property type="match status" value="1"/>
</dbReference>
<evidence type="ECO:0000256" key="3">
    <source>
        <dbReference type="ARBA" id="ARBA00022806"/>
    </source>
</evidence>
<dbReference type="Pfam" id="PF04851">
    <property type="entry name" value="ResIII"/>
    <property type="match status" value="1"/>
</dbReference>
<feature type="domain" description="Helicase ATP-binding" evidence="6">
    <location>
        <begin position="362"/>
        <end position="523"/>
    </location>
</feature>
<dbReference type="Gene3D" id="3.40.50.300">
    <property type="entry name" value="P-loop containing nucleotide triphosphate hydrolases"/>
    <property type="match status" value="2"/>
</dbReference>
<dbReference type="GO" id="GO:0140097">
    <property type="term" value="F:catalytic activity, acting on DNA"/>
    <property type="evidence" value="ECO:0007669"/>
    <property type="project" value="UniProtKB-ARBA"/>
</dbReference>
<proteinExistence type="predicted"/>
<feature type="region of interest" description="Disordered" evidence="5">
    <location>
        <begin position="839"/>
        <end position="869"/>
    </location>
</feature>
<reference evidence="8 9" key="1">
    <citation type="submission" date="2016-10" db="EMBL/GenBank/DDBJ databases">
        <authorList>
            <person name="de Groot N.N."/>
        </authorList>
    </citation>
    <scope>NUCLEOTIDE SEQUENCE [LARGE SCALE GENOMIC DNA]</scope>
    <source>
        <strain evidence="8 9">IBRC-M10418</strain>
    </source>
</reference>
<dbReference type="InterPro" id="IPR014001">
    <property type="entry name" value="Helicase_ATP-bd"/>
</dbReference>
<dbReference type="SUPFAM" id="SSF52540">
    <property type="entry name" value="P-loop containing nucleoside triphosphate hydrolases"/>
    <property type="match status" value="2"/>
</dbReference>
<dbReference type="AlphaFoldDB" id="A0A1H6K5N5"/>
<keyword evidence="3 8" id="KW-0347">Helicase</keyword>
<dbReference type="PROSITE" id="PS51194">
    <property type="entry name" value="HELICASE_CTER"/>
    <property type="match status" value="1"/>
</dbReference>
<sequence>MSRRFPTPLFGVERTERRSRVFTTLAIESDGDLSKSAFVAEAITRLEKPEGGVYSEEYLRRIISTYLQLGVLRQSSDAGITVWQPARDWHQGEIDFETFLWYVLKQQWVIQGGFPEGIEGLRRILTLLSNADTSMQRGEIESSLREEFDYEFNDEGIRGFPTLLSALGAIQKTEDGYITTPKASTYLNRFRNADIHSQFERWLKQEGPQIDPPSDRVKRDLAKYYMYRESGGLGRHRQLFDTFREDYLADTALNGDPSEPKIRRAEQYVAKERERSSLRERIYEQYPTVSGDDLAGLPTTILTRMADADSLVEARRIRSTAGSGISRADVEALASTSDVAYAFDDEFSLYDWQREATEEWFDDRETPAESGIAEVVTGAGKTVMALNVIRRWLNENPSGVVTVVVPTKVLMHQWIEELIETLHVPADNIGWAGGGHKDRFDDGCRVLVSIVNSAVKDDFLQSALADADEPSHLLIADECHRYTGDTFSNIFDYHRTAELGLSATPLSSPEPDELTESDELLLSELGDVYYRLSYDEAIARELIPEFQVNYVGFELTHAERQTYETLSRNVSDAVSDIETRYGNRLYELSGNYAQKLQVIMNSADGPTPAIADYFRYTSERRELVADAVARQAITLRLLNDVIDAEQKAIVFQERIEQLERMVAPREQRGRNPRTGSIAETDVDRAKLYDRYPQLKEIDEQLESLFFSASFAPVMYHSGHHRQAWNDFAIEWFDDDGFANVMLSVKALIEGVDVPSADVGIVRVSSGSVRQRIQTLGRVLRRGGSSDRSELYVLYARDTVDETIFHEHDWEKDLANAEVRHLTWEVEDGILDGDIRPATEAEIPTGPVPERACPDSSDLERGDTYEGPREGYRFSVDADGRPFESSNDGRKYIKHAEADEIAEYVVQRNGGGSVLVNECNHAVMFVDSEPRFIGTLNPEEFEYQESDTSLVDEPAEYPFEDE</sequence>
<evidence type="ECO:0000256" key="4">
    <source>
        <dbReference type="ARBA" id="ARBA00022840"/>
    </source>
</evidence>
<feature type="domain" description="Helicase C-terminal" evidence="7">
    <location>
        <begin position="637"/>
        <end position="829"/>
    </location>
</feature>
<evidence type="ECO:0000256" key="2">
    <source>
        <dbReference type="ARBA" id="ARBA00022801"/>
    </source>
</evidence>
<evidence type="ECO:0000256" key="5">
    <source>
        <dbReference type="SAM" id="MobiDB-lite"/>
    </source>
</evidence>
<keyword evidence="4" id="KW-0067">ATP-binding</keyword>
<dbReference type="InterPro" id="IPR006935">
    <property type="entry name" value="Helicase/UvrB_N"/>
</dbReference>
<keyword evidence="1" id="KW-0547">Nucleotide-binding</keyword>
<evidence type="ECO:0000313" key="8">
    <source>
        <dbReference type="EMBL" id="SEH66783.1"/>
    </source>
</evidence>
<feature type="region of interest" description="Disordered" evidence="5">
    <location>
        <begin position="940"/>
        <end position="961"/>
    </location>
</feature>
<name>A0A1H6K5N5_9EURY</name>
<evidence type="ECO:0000313" key="9">
    <source>
        <dbReference type="Proteomes" id="UP000199215"/>
    </source>
</evidence>
<dbReference type="InterPro" id="IPR027417">
    <property type="entry name" value="P-loop_NTPase"/>
</dbReference>
<keyword evidence="2" id="KW-0378">Hydrolase</keyword>
<feature type="compositionally biased region" description="Basic and acidic residues" evidence="5">
    <location>
        <begin position="857"/>
        <end position="869"/>
    </location>
</feature>
<keyword evidence="9" id="KW-1185">Reference proteome</keyword>